<evidence type="ECO:0000259" key="10">
    <source>
        <dbReference type="Pfam" id="PF05737"/>
    </source>
</evidence>
<feature type="domain" description="Collagen binding" evidence="10">
    <location>
        <begin position="329"/>
        <end position="445"/>
    </location>
</feature>
<feature type="compositionally biased region" description="Polar residues" evidence="7">
    <location>
        <begin position="1057"/>
        <end position="1067"/>
    </location>
</feature>
<dbReference type="EMBL" id="CP091430">
    <property type="protein sequence ID" value="UVI28353.1"/>
    <property type="molecule type" value="Genomic_DNA"/>
</dbReference>
<evidence type="ECO:0000259" key="12">
    <source>
        <dbReference type="Pfam" id="PF17961"/>
    </source>
</evidence>
<dbReference type="PANTHER" id="PTHR36108:SF13">
    <property type="entry name" value="COLOSSIN-B-RELATED"/>
    <property type="match status" value="1"/>
</dbReference>
<evidence type="ECO:0000259" key="11">
    <source>
        <dbReference type="Pfam" id="PF17802"/>
    </source>
</evidence>
<evidence type="ECO:0000256" key="6">
    <source>
        <dbReference type="ARBA" id="ARBA00023088"/>
    </source>
</evidence>
<evidence type="ECO:0000313" key="14">
    <source>
        <dbReference type="Proteomes" id="UP001057877"/>
    </source>
</evidence>
<keyword evidence="8" id="KW-0472">Membrane</keyword>
<organism evidence="13 14">
    <name type="scientific">Paenibacillus spongiae</name>
    <dbReference type="NCBI Taxonomy" id="2909671"/>
    <lineage>
        <taxon>Bacteria</taxon>
        <taxon>Bacillati</taxon>
        <taxon>Bacillota</taxon>
        <taxon>Bacilli</taxon>
        <taxon>Bacillales</taxon>
        <taxon>Paenibacillaceae</taxon>
        <taxon>Paenibacillus</taxon>
    </lineage>
</organism>
<dbReference type="Pfam" id="PF05737">
    <property type="entry name" value="Collagen_bind"/>
    <property type="match status" value="5"/>
</dbReference>
<keyword evidence="8" id="KW-0812">Transmembrane</keyword>
<feature type="chain" id="PRO_5046407741" evidence="9">
    <location>
        <begin position="20"/>
        <end position="1144"/>
    </location>
</feature>
<feature type="compositionally biased region" description="Pro residues" evidence="7">
    <location>
        <begin position="995"/>
        <end position="1012"/>
    </location>
</feature>
<dbReference type="RefSeq" id="WP_258384441.1">
    <property type="nucleotide sequence ID" value="NZ_CP091430.1"/>
</dbReference>
<feature type="domain" description="SpaA-like prealbumin fold" evidence="11">
    <location>
        <begin position="901"/>
        <end position="989"/>
    </location>
</feature>
<keyword evidence="8" id="KW-1133">Transmembrane helix</keyword>
<feature type="region of interest" description="Disordered" evidence="7">
    <location>
        <begin position="990"/>
        <end position="1116"/>
    </location>
</feature>
<name>A0ABY5S6J9_9BACL</name>
<feature type="domain" description="Collagen binding" evidence="10">
    <location>
        <begin position="608"/>
        <end position="727"/>
    </location>
</feature>
<dbReference type="InterPro" id="IPR041033">
    <property type="entry name" value="SpaA_PFL_dom_1"/>
</dbReference>
<dbReference type="SUPFAM" id="SSF49401">
    <property type="entry name" value="Bacterial adhesins"/>
    <property type="match status" value="6"/>
</dbReference>
<feature type="domain" description="SDR-like Ig" evidence="12">
    <location>
        <begin position="70"/>
        <end position="158"/>
    </location>
</feature>
<dbReference type="InterPro" id="IPR041171">
    <property type="entry name" value="SDR_Ig"/>
</dbReference>
<evidence type="ECO:0000256" key="3">
    <source>
        <dbReference type="ARBA" id="ARBA00022512"/>
    </source>
</evidence>
<dbReference type="Proteomes" id="UP001057877">
    <property type="component" value="Chromosome"/>
</dbReference>
<reference evidence="13" key="1">
    <citation type="submission" date="2022-01" db="EMBL/GenBank/DDBJ databases">
        <title>Paenibacillus spongiae sp. nov., isolated from marine sponge.</title>
        <authorList>
            <person name="Li Z."/>
            <person name="Zhang M."/>
        </authorList>
    </citation>
    <scope>NUCLEOTIDE SEQUENCE</scope>
    <source>
        <strain evidence="13">PHS-Z3</strain>
    </source>
</reference>
<comment type="similarity">
    <text evidence="2">Belongs to the serine-aspartate repeat-containing protein (SDr) family.</text>
</comment>
<feature type="domain" description="Collagen binding" evidence="10">
    <location>
        <begin position="476"/>
        <end position="588"/>
    </location>
</feature>
<feature type="domain" description="Collagen binding" evidence="10">
    <location>
        <begin position="756"/>
        <end position="871"/>
    </location>
</feature>
<evidence type="ECO:0000256" key="2">
    <source>
        <dbReference type="ARBA" id="ARBA00007257"/>
    </source>
</evidence>
<proteinExistence type="inferred from homology"/>
<evidence type="ECO:0000256" key="1">
    <source>
        <dbReference type="ARBA" id="ARBA00004168"/>
    </source>
</evidence>
<feature type="transmembrane region" description="Helical" evidence="8">
    <location>
        <begin position="1117"/>
        <end position="1135"/>
    </location>
</feature>
<feature type="compositionally biased region" description="Acidic residues" evidence="7">
    <location>
        <begin position="1016"/>
        <end position="1037"/>
    </location>
</feature>
<feature type="signal peptide" evidence="9">
    <location>
        <begin position="1"/>
        <end position="19"/>
    </location>
</feature>
<dbReference type="PANTHER" id="PTHR36108">
    <property type="entry name" value="COLOSSIN-B-RELATED"/>
    <property type="match status" value="1"/>
</dbReference>
<dbReference type="Gene3D" id="2.60.40.740">
    <property type="match status" value="5"/>
</dbReference>
<dbReference type="InterPro" id="IPR013783">
    <property type="entry name" value="Ig-like_fold"/>
</dbReference>
<keyword evidence="14" id="KW-1185">Reference proteome</keyword>
<dbReference type="Gene3D" id="2.60.40.10">
    <property type="entry name" value="Immunoglobulins"/>
    <property type="match status" value="1"/>
</dbReference>
<comment type="subcellular location">
    <subcellularLocation>
        <location evidence="1">Secreted</location>
        <location evidence="1">Cell wall</location>
        <topology evidence="1">Peptidoglycan-anchor</topology>
    </subcellularLocation>
</comment>
<evidence type="ECO:0000256" key="7">
    <source>
        <dbReference type="SAM" id="MobiDB-lite"/>
    </source>
</evidence>
<keyword evidence="4" id="KW-0964">Secreted</keyword>
<feature type="domain" description="Collagen binding" evidence="10">
    <location>
        <begin position="183"/>
        <end position="315"/>
    </location>
</feature>
<dbReference type="InterPro" id="IPR008456">
    <property type="entry name" value="Collagen-bd_dom"/>
</dbReference>
<dbReference type="SUPFAM" id="SSF49478">
    <property type="entry name" value="Cna protein B-type domain"/>
    <property type="match status" value="1"/>
</dbReference>
<evidence type="ECO:0000313" key="13">
    <source>
        <dbReference type="EMBL" id="UVI28353.1"/>
    </source>
</evidence>
<protein>
    <submittedName>
        <fullName evidence="13">Ig-like domain-containing protein</fullName>
    </submittedName>
</protein>
<evidence type="ECO:0000256" key="8">
    <source>
        <dbReference type="SAM" id="Phobius"/>
    </source>
</evidence>
<dbReference type="Pfam" id="PF17961">
    <property type="entry name" value="Big_8"/>
    <property type="match status" value="1"/>
</dbReference>
<dbReference type="NCBIfam" id="TIGR01167">
    <property type="entry name" value="LPXTG_anchor"/>
    <property type="match status" value="1"/>
</dbReference>
<dbReference type="InterPro" id="IPR008966">
    <property type="entry name" value="Adhesion_dom_sf"/>
</dbReference>
<dbReference type="Pfam" id="PF17802">
    <property type="entry name" value="SpaA"/>
    <property type="match status" value="1"/>
</dbReference>
<evidence type="ECO:0000256" key="9">
    <source>
        <dbReference type="SAM" id="SignalP"/>
    </source>
</evidence>
<evidence type="ECO:0000256" key="4">
    <source>
        <dbReference type="ARBA" id="ARBA00022525"/>
    </source>
</evidence>
<gene>
    <name evidence="13" type="ORF">L1F29_23265</name>
</gene>
<accession>A0ABY5S6J9</accession>
<evidence type="ECO:0000256" key="5">
    <source>
        <dbReference type="ARBA" id="ARBA00022729"/>
    </source>
</evidence>
<dbReference type="InterPro" id="IPR011252">
    <property type="entry name" value="Fibrogen-bd_dom1"/>
</dbReference>
<dbReference type="Gene3D" id="2.60.40.1280">
    <property type="match status" value="1"/>
</dbReference>
<keyword evidence="5 9" id="KW-0732">Signal</keyword>
<keyword evidence="6" id="KW-0572">Peptidoglycan-anchor</keyword>
<sequence length="1144" mass="123399">MKKLSLVVVGMLFLLQSMSGFTGLNVADAASNNGVIEENILTSASMEVTKKDGSKVPLDQPIAIEDGMVVKLNYEWAFPNSHGYVGGDTFTFYLPEQFKIVGPDITGVLTDASIGTFIASAADNKVVMTFAPDVDADAVGGTMTFETKWNMDKIKETTTVVELAEINNKVVKVPLKFIPNVSKTIEKSGIPDKSKNAKNINWTIDANKKLDKIKDAVVTDEIPAGMELNPGSIHIFPLKVNLAGNVSVDPAAVELVLNTDYKVEKTGDNNDKDFKITFLNEIDSAYRIEYSTKLTDRLEKFDNTAVLSGEGITPVDATASVDVSYGKLLDKESAYDRSSQTITWTIKYNYGEMDIPQADAKLTDLFNDSQALVPGTLHVYNVTVDGNGNGTRGSEVQNYTDTPIPAKDGKAGFELQFNSAINTAYEIEYKTQPTGPVYANEKITNTVSTKGTDPVPKDRWIFQQFGIKSLDADYISKTIKWNIQINGNNKPMTDLKIADTFTGGKLELIPNTLSVVGLDPSKYDIIYPESSPGVHDYTKGFSIHLKEPVTTAFNITYETKFYSTDWDFGTLQASKNTAVITWEDADGKPHSVTAGSDFDPKGQAKLNGFKNGSYNPVTKKVTWKVGFNYNGKTVSNAELIDPLLAGQSFVDGSLKLFDMSIKKDGGFQIASTPIPDDGTIYTHSVDGDNKLHVKFNQTIDKPYYVTFETILDNTIIADKVENTAYLHEGIDKVTEGLYASVAIPHGTEYVTKGGKQNGGDIDWTITINQGQSHVTNAKIIDESSDGQIIKEDSFHLYQAIVDGNGGVTKDVSKELVQGTDYTVAVTKAAGGGQTFELSFKNPISTAYILEYKSTIAADDGDELSNAVTFAGTGVNVTDLSSEKTIVVGKSSGSGTGSGLRGSLSILKVDEKNTVVTLPGAVFQLDRKLSNGTIVPGSQQTTDADGKADFTNLRYGTYILKEIKAPAGYELNAADLEVTINSANALETITNKKLPDPPVNPTPPPVFPWPPVVDPGEPTEPEEEVDPETPTEPGEEETPPTKPGEPTDPSEPGKPGTPTDTTNPSKPGTNVKPGTSPEDLYEVDTDRNPLGGLDGGPKGKPSSSGLTTLPKTGEDSSLPYQFAGLGIIILGAFMLIRRRMNGKTQ</sequence>
<keyword evidence="3" id="KW-0134">Cell wall</keyword>